<reference evidence="2 4" key="3">
    <citation type="submission" date="2023-03" db="EMBL/GenBank/DDBJ databases">
        <title>Agriculturally important microbes genome sequencing.</title>
        <authorList>
            <person name="Dunlap C."/>
        </authorList>
    </citation>
    <scope>NUCLEOTIDE SEQUENCE [LARGE SCALE GENOMIC DNA]</scope>
    <source>
        <strain evidence="2 4">CBP-3203</strain>
    </source>
</reference>
<sequence length="209" mass="24591">MTTLHYFFKLHPLKIREGWKVKENHLYQKPIREGRQTLLVLENEENHKIVQVESAGDLHYAVKMFTIDEKPAAEMFQIPYEQLVERLEEMIWKEGCESGGPRNLLRLRIPDGWKVSHHALTDTNPGDLNPESDVWLSDFKRDLLQLEHEEEQLLLDVEWYPENDPAGHYAVKLIKDGDWKRPLEEMLCIHPKELAYEIDSVLKKAGKRS</sequence>
<dbReference type="AlphaFoldDB" id="A0A0J6ECF1"/>
<evidence type="ECO:0000313" key="2">
    <source>
        <dbReference type="EMBL" id="MEC0483751.1"/>
    </source>
</evidence>
<protein>
    <submittedName>
        <fullName evidence="1">Uncharacterized protein</fullName>
    </submittedName>
</protein>
<proteinExistence type="predicted"/>
<reference evidence="1 3" key="1">
    <citation type="journal article" date="2015" name="Int. J. Syst. Evol. Microbiol.">
        <title>Bacillus glycinifermentans sp. nov., isolated from fermented soybean paste.</title>
        <authorList>
            <person name="Kim S.J."/>
            <person name="Dunlap C.A."/>
            <person name="Kwon S.W."/>
            <person name="Rooney A.P."/>
        </authorList>
    </citation>
    <scope>NUCLEOTIDE SEQUENCE [LARGE SCALE GENOMIC DNA]</scope>
    <source>
        <strain evidence="1 3">GO-13</strain>
    </source>
</reference>
<evidence type="ECO:0000313" key="3">
    <source>
        <dbReference type="Proteomes" id="UP000036168"/>
    </source>
</evidence>
<dbReference type="RefSeq" id="WP_048354256.1">
    <property type="nucleotide sequence ID" value="NZ_CP023481.1"/>
</dbReference>
<dbReference type="Proteomes" id="UP000036168">
    <property type="component" value="Unassembled WGS sequence"/>
</dbReference>
<dbReference type="EMBL" id="JARRTL010000006">
    <property type="protein sequence ID" value="MEC0483751.1"/>
    <property type="molecule type" value="Genomic_DNA"/>
</dbReference>
<dbReference type="EMBL" id="LECW02000045">
    <property type="protein sequence ID" value="KRT90069.1"/>
    <property type="molecule type" value="Genomic_DNA"/>
</dbReference>
<evidence type="ECO:0000313" key="1">
    <source>
        <dbReference type="EMBL" id="KRT90069.1"/>
    </source>
</evidence>
<gene>
    <name evidence="1" type="ORF">AB447_205670</name>
    <name evidence="2" type="ORF">P8828_02655</name>
</gene>
<organism evidence="1 3">
    <name type="scientific">Bacillus glycinifermentans</name>
    <dbReference type="NCBI Taxonomy" id="1664069"/>
    <lineage>
        <taxon>Bacteria</taxon>
        <taxon>Bacillati</taxon>
        <taxon>Bacillota</taxon>
        <taxon>Bacilli</taxon>
        <taxon>Bacillales</taxon>
        <taxon>Bacillaceae</taxon>
        <taxon>Bacillus</taxon>
    </lineage>
</organism>
<dbReference type="STRING" id="1664069.BGLY_4540"/>
<reference evidence="1" key="2">
    <citation type="submission" date="2015-10" db="EMBL/GenBank/DDBJ databases">
        <authorList>
            <person name="Gilbert D.G."/>
        </authorList>
    </citation>
    <scope>NUCLEOTIDE SEQUENCE</scope>
    <source>
        <strain evidence="1">GO-13</strain>
    </source>
</reference>
<name>A0A0J6ECF1_9BACI</name>
<dbReference type="OrthoDB" id="3532550at2"/>
<dbReference type="Proteomes" id="UP001341297">
    <property type="component" value="Unassembled WGS sequence"/>
</dbReference>
<accession>A0A0J6HK00</accession>
<evidence type="ECO:0000313" key="4">
    <source>
        <dbReference type="Proteomes" id="UP001341297"/>
    </source>
</evidence>
<keyword evidence="4" id="KW-1185">Reference proteome</keyword>
<dbReference type="PATRIC" id="fig|1664069.3.peg.2795"/>
<comment type="caution">
    <text evidence="1">The sequence shown here is derived from an EMBL/GenBank/DDBJ whole genome shotgun (WGS) entry which is preliminary data.</text>
</comment>
<accession>A0A0J6ECF1</accession>